<dbReference type="AlphaFoldDB" id="A0AA35X747"/>
<gene>
    <name evidence="2" type="ORF">GBAR_LOCUS23357</name>
</gene>
<comment type="caution">
    <text evidence="2">The sequence shown here is derived from an EMBL/GenBank/DDBJ whole genome shotgun (WGS) entry which is preliminary data.</text>
</comment>
<feature type="domain" description="PX" evidence="1">
    <location>
        <begin position="1"/>
        <end position="104"/>
    </location>
</feature>
<evidence type="ECO:0000313" key="2">
    <source>
        <dbReference type="EMBL" id="CAI8042056.1"/>
    </source>
</evidence>
<evidence type="ECO:0000259" key="1">
    <source>
        <dbReference type="PROSITE" id="PS50195"/>
    </source>
</evidence>
<sequence length="265" mass="29905">MTFTPQKLHCTASVRKSADQDGKAWFQVLRDYEAFENLQKDVLQSFPNLKLPSLPRKYHLFTSDTDIEERQIAFDCLLKVLCKERVMCTSSTFLHFLGFKDDADVTYLRKRAEYIKREQPKEIETIDNQSGDTQLFTTTKKAELIDEEYASPGGNTTTFAGDDVTFGPKNDSGKRAFAPKDLFVTDMPSEVVNIADHSELLDISDTVDDLLQTKRCAAVVTEQPDTASSIINVEVTDVKKQNMESGDILAYIETNTAENESLNIF</sequence>
<keyword evidence="3" id="KW-1185">Reference proteome</keyword>
<proteinExistence type="predicted"/>
<dbReference type="EMBL" id="CASHTH010003234">
    <property type="protein sequence ID" value="CAI8042056.1"/>
    <property type="molecule type" value="Genomic_DNA"/>
</dbReference>
<dbReference type="Pfam" id="PF00787">
    <property type="entry name" value="PX"/>
    <property type="match status" value="1"/>
</dbReference>
<dbReference type="InterPro" id="IPR039701">
    <property type="entry name" value="HS1BP3"/>
</dbReference>
<evidence type="ECO:0000313" key="3">
    <source>
        <dbReference type="Proteomes" id="UP001174909"/>
    </source>
</evidence>
<protein>
    <recommendedName>
        <fullName evidence="1">PX domain-containing protein</fullName>
    </recommendedName>
</protein>
<reference evidence="2" key="1">
    <citation type="submission" date="2023-03" db="EMBL/GenBank/DDBJ databases">
        <authorList>
            <person name="Steffen K."/>
            <person name="Cardenas P."/>
        </authorList>
    </citation>
    <scope>NUCLEOTIDE SEQUENCE</scope>
</reference>
<dbReference type="InterPro" id="IPR036871">
    <property type="entry name" value="PX_dom_sf"/>
</dbReference>
<dbReference type="Gene3D" id="3.30.1520.10">
    <property type="entry name" value="Phox-like domain"/>
    <property type="match status" value="1"/>
</dbReference>
<dbReference type="SUPFAM" id="SSF64268">
    <property type="entry name" value="PX domain"/>
    <property type="match status" value="1"/>
</dbReference>
<name>A0AA35X747_GEOBA</name>
<dbReference type="InterPro" id="IPR001683">
    <property type="entry name" value="PX_dom"/>
</dbReference>
<accession>A0AA35X747</accession>
<dbReference type="PANTHER" id="PTHR14431:SF1">
    <property type="entry name" value="HCLS1-BINDING PROTEIN 3"/>
    <property type="match status" value="1"/>
</dbReference>
<organism evidence="2 3">
    <name type="scientific">Geodia barretti</name>
    <name type="common">Barrett's horny sponge</name>
    <dbReference type="NCBI Taxonomy" id="519541"/>
    <lineage>
        <taxon>Eukaryota</taxon>
        <taxon>Metazoa</taxon>
        <taxon>Porifera</taxon>
        <taxon>Demospongiae</taxon>
        <taxon>Heteroscleromorpha</taxon>
        <taxon>Tetractinellida</taxon>
        <taxon>Astrophorina</taxon>
        <taxon>Geodiidae</taxon>
        <taxon>Geodia</taxon>
    </lineage>
</organism>
<dbReference type="PROSITE" id="PS50195">
    <property type="entry name" value="PX"/>
    <property type="match status" value="1"/>
</dbReference>
<dbReference type="Proteomes" id="UP001174909">
    <property type="component" value="Unassembled WGS sequence"/>
</dbReference>
<dbReference type="GO" id="GO:0035091">
    <property type="term" value="F:phosphatidylinositol binding"/>
    <property type="evidence" value="ECO:0007669"/>
    <property type="project" value="InterPro"/>
</dbReference>
<dbReference type="PANTHER" id="PTHR14431">
    <property type="entry name" value="HCLS1-BINDING PROTEIN 3"/>
    <property type="match status" value="1"/>
</dbReference>